<comment type="caution">
    <text evidence="2">The sequence shown here is derived from an EMBL/GenBank/DDBJ whole genome shotgun (WGS) entry which is preliminary data.</text>
</comment>
<evidence type="ECO:0000313" key="2">
    <source>
        <dbReference type="EMBL" id="KUF39283.1"/>
    </source>
</evidence>
<dbReference type="Gene3D" id="3.40.190.150">
    <property type="entry name" value="Bordetella uptake gene, domain 1"/>
    <property type="match status" value="1"/>
</dbReference>
<dbReference type="Gene3D" id="3.40.190.10">
    <property type="entry name" value="Periplasmic binding protein-like II"/>
    <property type="match status" value="1"/>
</dbReference>
<dbReference type="PANTHER" id="PTHR42928:SF5">
    <property type="entry name" value="BLR1237 PROTEIN"/>
    <property type="match status" value="1"/>
</dbReference>
<gene>
    <name evidence="2" type="ORF">AS359_00970</name>
</gene>
<evidence type="ECO:0000313" key="3">
    <source>
        <dbReference type="Proteomes" id="UP000053300"/>
    </source>
</evidence>
<dbReference type="CDD" id="cd13578">
    <property type="entry name" value="PBP2_Bug27"/>
    <property type="match status" value="1"/>
</dbReference>
<sequence>MQRRQCLQGLGAGLALLCGWGVQAQPLSSKPIRIMVPFGAGGVADVTARIVAQQLSKQMGQPVVIENKPSAGGIVAADAVVQSAPDGHTLFLMSNGSAVTVNMFSQLPFDMVKDLTPVSTLGFFDIGVVADASAPFNSVADVVQYAKANPGQLNIGSINVGSTQHLAAELFKSTAGMDAQIIPFNGTPAVTTALRGKQIDVAVEILAPITGQLQSKALKLLGVTGEQRSVLLPDVPTAQEQGIPGFVAASWNALAVPSGTPAALVERLNQEIVAALNHPDVVQQLRQQHVQAKPSTPQEAAALLQSEIQRWGKVIDEAKIPKQ</sequence>
<dbReference type="EMBL" id="LPXH01000037">
    <property type="protein sequence ID" value="KUF39283.1"/>
    <property type="molecule type" value="Genomic_DNA"/>
</dbReference>
<dbReference type="STRING" id="225992.B5M06_09360"/>
<name>A0A0W7YW52_9BURK</name>
<dbReference type="InterPro" id="IPR005064">
    <property type="entry name" value="BUG"/>
</dbReference>
<accession>A0A0W7YW52</accession>
<proteinExistence type="inferred from homology"/>
<dbReference type="PIRSF" id="PIRSF017082">
    <property type="entry name" value="YflP"/>
    <property type="match status" value="1"/>
</dbReference>
<organism evidence="2 3">
    <name type="scientific">Comamonas kerstersii</name>
    <dbReference type="NCBI Taxonomy" id="225992"/>
    <lineage>
        <taxon>Bacteria</taxon>
        <taxon>Pseudomonadati</taxon>
        <taxon>Pseudomonadota</taxon>
        <taxon>Betaproteobacteria</taxon>
        <taxon>Burkholderiales</taxon>
        <taxon>Comamonadaceae</taxon>
        <taxon>Comamonas</taxon>
    </lineage>
</organism>
<dbReference type="RefSeq" id="WP_058880372.1">
    <property type="nucleotide sequence ID" value="NZ_CAUCIF010000018.1"/>
</dbReference>
<comment type="similarity">
    <text evidence="1">Belongs to the UPF0065 (bug) family.</text>
</comment>
<dbReference type="AlphaFoldDB" id="A0A0W7YW52"/>
<dbReference type="InterPro" id="IPR042100">
    <property type="entry name" value="Bug_dom1"/>
</dbReference>
<protein>
    <submittedName>
        <fullName evidence="2">TctC</fullName>
    </submittedName>
</protein>
<dbReference type="Pfam" id="PF03401">
    <property type="entry name" value="TctC"/>
    <property type="match status" value="1"/>
</dbReference>
<dbReference type="SUPFAM" id="SSF53850">
    <property type="entry name" value="Periplasmic binding protein-like II"/>
    <property type="match status" value="1"/>
</dbReference>
<keyword evidence="3" id="KW-1185">Reference proteome</keyword>
<dbReference type="PANTHER" id="PTHR42928">
    <property type="entry name" value="TRICARBOXYLATE-BINDING PROTEIN"/>
    <property type="match status" value="1"/>
</dbReference>
<evidence type="ECO:0000256" key="1">
    <source>
        <dbReference type="ARBA" id="ARBA00006987"/>
    </source>
</evidence>
<reference evidence="2 3" key="1">
    <citation type="submission" date="2015-12" db="EMBL/GenBank/DDBJ databases">
        <title>Complete genome sequence of a multi-drug resistant strain Acidovorax sp. 12322-1.</title>
        <authorList>
            <person name="Ming D."/>
            <person name="Wang M."/>
            <person name="Hu S."/>
            <person name="Zhou Y."/>
            <person name="Jiang T."/>
        </authorList>
    </citation>
    <scope>NUCLEOTIDE SEQUENCE [LARGE SCALE GENOMIC DNA]</scope>
    <source>
        <strain evidence="2 3">12322-1</strain>
    </source>
</reference>
<dbReference type="Proteomes" id="UP000053300">
    <property type="component" value="Unassembled WGS sequence"/>
</dbReference>